<keyword evidence="20" id="KW-1185">Reference proteome</keyword>
<evidence type="ECO:0000256" key="2">
    <source>
        <dbReference type="ARBA" id="ARBA00004555"/>
    </source>
</evidence>
<dbReference type="GO" id="GO:0006004">
    <property type="term" value="P:fucose metabolic process"/>
    <property type="evidence" value="ECO:0007669"/>
    <property type="project" value="UniProtKB-KW"/>
</dbReference>
<dbReference type="Proteomes" id="UP000515160">
    <property type="component" value="Chromosome X"/>
</dbReference>
<dbReference type="GO" id="GO:0005783">
    <property type="term" value="C:endoplasmic reticulum"/>
    <property type="evidence" value="ECO:0007669"/>
    <property type="project" value="UniProtKB-SubCell"/>
</dbReference>
<name>A0A6P8XPA0_DROAB</name>
<evidence type="ECO:0000256" key="1">
    <source>
        <dbReference type="ARBA" id="ARBA00004240"/>
    </source>
</evidence>
<evidence type="ECO:0000256" key="9">
    <source>
        <dbReference type="ARBA" id="ARBA00023034"/>
    </source>
</evidence>
<evidence type="ECO:0000256" key="6">
    <source>
        <dbReference type="ARBA" id="ARBA00022679"/>
    </source>
</evidence>
<evidence type="ECO:0000256" key="18">
    <source>
        <dbReference type="ARBA" id="ARBA00048647"/>
    </source>
</evidence>
<evidence type="ECO:0000256" key="16">
    <source>
        <dbReference type="ARBA" id="ARBA00033083"/>
    </source>
</evidence>
<sequence>MPQWWPVRWSQLSLLSLLLHSLLVAVAHTSNNNNNNTTDGVRFSSNHCQRHLFWEQLPGEATATCPADILPLRGAVYLLYDVNISEGFNLRRDVYIRMAVFVRRLQRRNKRFRNVRLVLPPWPRLYHWHSHGLAQTNLLWRHFFDVESLRRFAPVLDYDEFLAEYRMFGHPAPPFVHVSQVFRLTHYEIMLEQGIFRDKYERVTTPPLPDACNEKSLSGGALLQQPLLRHGRYHCVRFQGSAGLLERLLREAIREDTAGTEDAHDMRVYAVISAETVLHDNWGDEQFWLARRSMRFAPQLSQVAADFRLASLGTTDSTAGVQRPAMWELERHKRDARGGDYLCAHLRRGDFVKSRESTTPTLKAAAQQMKQLLRAFNMTTVFVASDATPYELLELKELFYRFRFVHFTPESKWQRNQLKDGGVAIVDQLICSYAKHFVGTYESTFTYRIYEEREILGFNKASTFNTFCKALGGNCARNAVWPIVWPEDADEDDERFY</sequence>
<dbReference type="FunFam" id="3.40.50.11350:FF:000002">
    <property type="entry name" value="GDP-fucose protein O-fucosyltransferase 2"/>
    <property type="match status" value="1"/>
</dbReference>
<evidence type="ECO:0000256" key="3">
    <source>
        <dbReference type="ARBA" id="ARBA00004922"/>
    </source>
</evidence>
<dbReference type="OrthoDB" id="422368at2759"/>
<dbReference type="Gene3D" id="3.40.50.11350">
    <property type="match status" value="1"/>
</dbReference>
<evidence type="ECO:0000256" key="7">
    <source>
        <dbReference type="ARBA" id="ARBA00022729"/>
    </source>
</evidence>
<feature type="signal peptide" evidence="19">
    <location>
        <begin position="1"/>
        <end position="27"/>
    </location>
</feature>
<evidence type="ECO:0000256" key="19">
    <source>
        <dbReference type="SAM" id="SignalP"/>
    </source>
</evidence>
<evidence type="ECO:0000256" key="13">
    <source>
        <dbReference type="ARBA" id="ARBA00023277"/>
    </source>
</evidence>
<accession>A0A6P8XPA0</accession>
<evidence type="ECO:0000256" key="11">
    <source>
        <dbReference type="ARBA" id="ARBA00023180"/>
    </source>
</evidence>
<keyword evidence="11" id="KW-0325">Glycoprotein</keyword>
<evidence type="ECO:0000313" key="21">
    <source>
        <dbReference type="RefSeq" id="XP_034118451.1"/>
    </source>
</evidence>
<organism evidence="20 21">
    <name type="scientific">Drosophila albomicans</name>
    <name type="common">Fruit fly</name>
    <dbReference type="NCBI Taxonomy" id="7291"/>
    <lineage>
        <taxon>Eukaryota</taxon>
        <taxon>Metazoa</taxon>
        <taxon>Ecdysozoa</taxon>
        <taxon>Arthropoda</taxon>
        <taxon>Hexapoda</taxon>
        <taxon>Insecta</taxon>
        <taxon>Pterygota</taxon>
        <taxon>Neoptera</taxon>
        <taxon>Endopterygota</taxon>
        <taxon>Diptera</taxon>
        <taxon>Brachycera</taxon>
        <taxon>Muscomorpha</taxon>
        <taxon>Ephydroidea</taxon>
        <taxon>Drosophilidae</taxon>
        <taxon>Drosophila</taxon>
    </lineage>
</organism>
<dbReference type="RefSeq" id="XP_034118451.1">
    <property type="nucleotide sequence ID" value="XM_034262560.2"/>
</dbReference>
<keyword evidence="9" id="KW-0333">Golgi apparatus</keyword>
<protein>
    <recommendedName>
        <fullName evidence="15">GDP-fucose protein O-fucosyltransferase 2</fullName>
        <ecNumber evidence="4">2.4.1.221</ecNumber>
    </recommendedName>
    <alternativeName>
        <fullName evidence="16">Peptide-O-fucosyltransferase 2</fullName>
    </alternativeName>
</protein>
<evidence type="ECO:0000256" key="5">
    <source>
        <dbReference type="ARBA" id="ARBA00022676"/>
    </source>
</evidence>
<evidence type="ECO:0000256" key="4">
    <source>
        <dbReference type="ARBA" id="ARBA00012196"/>
    </source>
</evidence>
<evidence type="ECO:0000256" key="17">
    <source>
        <dbReference type="ARBA" id="ARBA00047273"/>
    </source>
</evidence>
<dbReference type="PANTHER" id="PTHR13398">
    <property type="entry name" value="GDP-FUCOSE PROTEIN O-FUCOSYLTRANSFERASE 2"/>
    <property type="match status" value="1"/>
</dbReference>
<proteinExistence type="inferred from homology"/>
<evidence type="ECO:0000256" key="14">
    <source>
        <dbReference type="ARBA" id="ARBA00025803"/>
    </source>
</evidence>
<keyword evidence="6" id="KW-0808">Transferase</keyword>
<dbReference type="InterPro" id="IPR019378">
    <property type="entry name" value="GDP-Fuc_O-FucTrfase"/>
</dbReference>
<dbReference type="Pfam" id="PF10250">
    <property type="entry name" value="O-FucT"/>
    <property type="match status" value="1"/>
</dbReference>
<dbReference type="Gene3D" id="3.40.50.11340">
    <property type="match status" value="1"/>
</dbReference>
<evidence type="ECO:0000256" key="12">
    <source>
        <dbReference type="ARBA" id="ARBA00023253"/>
    </source>
</evidence>
<dbReference type="GO" id="GO:0005794">
    <property type="term" value="C:Golgi apparatus"/>
    <property type="evidence" value="ECO:0007669"/>
    <property type="project" value="UniProtKB-SubCell"/>
</dbReference>
<keyword evidence="7 19" id="KW-0732">Signal</keyword>
<evidence type="ECO:0000256" key="15">
    <source>
        <dbReference type="ARBA" id="ARBA00026232"/>
    </source>
</evidence>
<dbReference type="GO" id="GO:0046922">
    <property type="term" value="F:peptide-O-fucosyltransferase activity"/>
    <property type="evidence" value="ECO:0007669"/>
    <property type="project" value="UniProtKB-EC"/>
</dbReference>
<dbReference type="AlphaFoldDB" id="A0A6P8XPA0"/>
<evidence type="ECO:0000256" key="8">
    <source>
        <dbReference type="ARBA" id="ARBA00022824"/>
    </source>
</evidence>
<comment type="similarity">
    <text evidence="14">Belongs to the glycosyltransferase 68 family.</text>
</comment>
<dbReference type="EC" id="2.4.1.221" evidence="4"/>
<reference evidence="21" key="1">
    <citation type="submission" date="2025-08" db="UniProtKB">
        <authorList>
            <consortium name="RefSeq"/>
        </authorList>
    </citation>
    <scope>IDENTIFICATION</scope>
    <source>
        <strain evidence="21">15112-1751.03</strain>
        <tissue evidence="21">Whole Adult</tissue>
    </source>
</reference>
<comment type="catalytic activity">
    <reaction evidence="18">
        <text>L-seryl-[protein] + GDP-beta-L-fucose = 3-O-(alpha-L-fucosyl)-L-seryl-[protein] + GDP + H(+)</text>
        <dbReference type="Rhea" id="RHEA:63644"/>
        <dbReference type="Rhea" id="RHEA-COMP:9863"/>
        <dbReference type="Rhea" id="RHEA-COMP:17914"/>
        <dbReference type="ChEBI" id="CHEBI:15378"/>
        <dbReference type="ChEBI" id="CHEBI:29999"/>
        <dbReference type="ChEBI" id="CHEBI:57273"/>
        <dbReference type="ChEBI" id="CHEBI:58189"/>
        <dbReference type="ChEBI" id="CHEBI:189632"/>
        <dbReference type="EC" id="2.4.1.221"/>
    </reaction>
    <physiologicalReaction direction="left-to-right" evidence="18">
        <dbReference type="Rhea" id="RHEA:63645"/>
    </physiologicalReaction>
</comment>
<keyword evidence="13" id="KW-0119">Carbohydrate metabolism</keyword>
<dbReference type="InterPro" id="IPR045130">
    <property type="entry name" value="OFUT2-like"/>
</dbReference>
<dbReference type="FunFam" id="3.40.50.11340:FF:000007">
    <property type="entry name" value="GDP-fucose protein O-fucosyltransferase 2"/>
    <property type="match status" value="1"/>
</dbReference>
<keyword evidence="10" id="KW-1015">Disulfide bond</keyword>
<keyword evidence="5" id="KW-0328">Glycosyltransferase</keyword>
<comment type="catalytic activity">
    <reaction evidence="17">
        <text>L-threonyl-[protein] + GDP-beta-L-fucose = 3-O-(alpha-L-fucosyl)-L-threonyl-[protein] + GDP + H(+)</text>
        <dbReference type="Rhea" id="RHEA:70491"/>
        <dbReference type="Rhea" id="RHEA-COMP:11060"/>
        <dbReference type="Rhea" id="RHEA-COMP:17915"/>
        <dbReference type="ChEBI" id="CHEBI:15378"/>
        <dbReference type="ChEBI" id="CHEBI:30013"/>
        <dbReference type="ChEBI" id="CHEBI:57273"/>
        <dbReference type="ChEBI" id="CHEBI:58189"/>
        <dbReference type="ChEBI" id="CHEBI:189631"/>
        <dbReference type="EC" id="2.4.1.221"/>
    </reaction>
    <physiologicalReaction direction="left-to-right" evidence="17">
        <dbReference type="Rhea" id="RHEA:70492"/>
    </physiologicalReaction>
</comment>
<comment type="subcellular location">
    <subcellularLocation>
        <location evidence="1">Endoplasmic reticulum</location>
    </subcellularLocation>
    <subcellularLocation>
        <location evidence="2">Golgi apparatus</location>
    </subcellularLocation>
</comment>
<dbReference type="GeneID" id="117577672"/>
<keyword evidence="12" id="KW-0294">Fucose metabolism</keyword>
<evidence type="ECO:0000313" key="20">
    <source>
        <dbReference type="Proteomes" id="UP000515160"/>
    </source>
</evidence>
<keyword evidence="8" id="KW-0256">Endoplasmic reticulum</keyword>
<comment type="pathway">
    <text evidence="3">Protein modification; protein glycosylation.</text>
</comment>
<feature type="chain" id="PRO_5028387034" description="GDP-fucose protein O-fucosyltransferase 2" evidence="19">
    <location>
        <begin position="28"/>
        <end position="497"/>
    </location>
</feature>
<dbReference type="PANTHER" id="PTHR13398:SF0">
    <property type="entry name" value="GDP-FUCOSE PROTEIN O-FUCOSYLTRANSFERASE 2"/>
    <property type="match status" value="1"/>
</dbReference>
<dbReference type="CDD" id="cd11298">
    <property type="entry name" value="O-FucT-2"/>
    <property type="match status" value="1"/>
</dbReference>
<evidence type="ECO:0000256" key="10">
    <source>
        <dbReference type="ARBA" id="ARBA00023157"/>
    </source>
</evidence>
<gene>
    <name evidence="21" type="primary">LOC117577672</name>
</gene>